<keyword evidence="2" id="KW-1185">Reference proteome</keyword>
<reference evidence="1" key="1">
    <citation type="submission" date="2023-08" db="EMBL/GenBank/DDBJ databases">
        <title>A de novo genome assembly of Solanum verrucosum Schlechtendal, a Mexican diploid species geographically isolated from the other diploid A-genome species in potato relatives.</title>
        <authorList>
            <person name="Hosaka K."/>
        </authorList>
    </citation>
    <scope>NUCLEOTIDE SEQUENCE</scope>
    <source>
        <tissue evidence="1">Young leaves</tissue>
    </source>
</reference>
<dbReference type="EMBL" id="CP133615">
    <property type="protein sequence ID" value="WMV23995.1"/>
    <property type="molecule type" value="Genomic_DNA"/>
</dbReference>
<dbReference type="GO" id="GO:0003713">
    <property type="term" value="F:transcription coactivator activity"/>
    <property type="evidence" value="ECO:0007669"/>
    <property type="project" value="InterPro"/>
</dbReference>
<proteinExistence type="predicted"/>
<dbReference type="GO" id="GO:0031490">
    <property type="term" value="F:chromatin DNA binding"/>
    <property type="evidence" value="ECO:0007669"/>
    <property type="project" value="InterPro"/>
</dbReference>
<accession>A0AAF0TS64</accession>
<dbReference type="AlphaFoldDB" id="A0AAF0TS64"/>
<dbReference type="InterPro" id="IPR044661">
    <property type="entry name" value="MED15a/b/c-like"/>
</dbReference>
<sequence length="221" mass="25202">MEQATLGSIVQTGIANGGDRQEEVYEKFDHQEIVVVEAARKTEEGSPAPKNPKKYRIRSNVILDILSFTICSFTEKPTSPVQEQLPQSSVQLQQPQSFDGQINPSMQLVQGPMKGYVTKLSPTSNIIVWIIHYYFYFIFVEKSQDSLPQHLTNEQIVQLKMFKMTLERILCFLGVNKHDIQPAQKEKLLLVEKHRDFFLSPYQLRKPTSSVFHAASATTIS</sequence>
<protein>
    <submittedName>
        <fullName evidence="1">Uncharacterized protein</fullName>
    </submittedName>
</protein>
<gene>
    <name evidence="1" type="ORF">MTR67_017380</name>
</gene>
<evidence type="ECO:0000313" key="2">
    <source>
        <dbReference type="Proteomes" id="UP001234989"/>
    </source>
</evidence>
<evidence type="ECO:0000313" key="1">
    <source>
        <dbReference type="EMBL" id="WMV23995.1"/>
    </source>
</evidence>
<dbReference type="Proteomes" id="UP001234989">
    <property type="component" value="Chromosome 4"/>
</dbReference>
<name>A0AAF0TS64_SOLVR</name>
<organism evidence="1 2">
    <name type="scientific">Solanum verrucosum</name>
    <dbReference type="NCBI Taxonomy" id="315347"/>
    <lineage>
        <taxon>Eukaryota</taxon>
        <taxon>Viridiplantae</taxon>
        <taxon>Streptophyta</taxon>
        <taxon>Embryophyta</taxon>
        <taxon>Tracheophyta</taxon>
        <taxon>Spermatophyta</taxon>
        <taxon>Magnoliopsida</taxon>
        <taxon>eudicotyledons</taxon>
        <taxon>Gunneridae</taxon>
        <taxon>Pentapetalae</taxon>
        <taxon>asterids</taxon>
        <taxon>lamiids</taxon>
        <taxon>Solanales</taxon>
        <taxon>Solanaceae</taxon>
        <taxon>Solanoideae</taxon>
        <taxon>Solaneae</taxon>
        <taxon>Solanum</taxon>
    </lineage>
</organism>
<dbReference type="PANTHER" id="PTHR33137:SF4">
    <property type="entry name" value="MEDIATOR OF RNA POLYMERASE II TRANSCRIPTION SUBUNIT 15A-RELATED"/>
    <property type="match status" value="1"/>
</dbReference>
<dbReference type="PANTHER" id="PTHR33137">
    <property type="entry name" value="MEDIATOR OF RNA POLYMERASE II TRANSCRIPTION SUBUNIT 15A-RELATED"/>
    <property type="match status" value="1"/>
</dbReference>